<feature type="domain" description="HDOD" evidence="2">
    <location>
        <begin position="21"/>
        <end position="216"/>
    </location>
</feature>
<organism evidence="3 4">
    <name type="scientific">Solirubrobacter ginsenosidimutans</name>
    <dbReference type="NCBI Taxonomy" id="490573"/>
    <lineage>
        <taxon>Bacteria</taxon>
        <taxon>Bacillati</taxon>
        <taxon>Actinomycetota</taxon>
        <taxon>Thermoleophilia</taxon>
        <taxon>Solirubrobacterales</taxon>
        <taxon>Solirubrobacteraceae</taxon>
        <taxon>Solirubrobacter</taxon>
    </lineage>
</organism>
<evidence type="ECO:0000313" key="3">
    <source>
        <dbReference type="EMBL" id="MDA0159204.1"/>
    </source>
</evidence>
<feature type="domain" description="GGDEF" evidence="1">
    <location>
        <begin position="319"/>
        <end position="439"/>
    </location>
</feature>
<protein>
    <submittedName>
        <fullName evidence="3">GGDEF domain-containing protein</fullName>
    </submittedName>
</protein>
<accession>A0A9X3MMY4</accession>
<proteinExistence type="predicted"/>
<dbReference type="Pfam" id="PF00990">
    <property type="entry name" value="GGDEF"/>
    <property type="match status" value="1"/>
</dbReference>
<dbReference type="Proteomes" id="UP001149140">
    <property type="component" value="Unassembled WGS sequence"/>
</dbReference>
<dbReference type="Gene3D" id="1.10.3210.10">
    <property type="entry name" value="Hypothetical protein af1432"/>
    <property type="match status" value="1"/>
</dbReference>
<dbReference type="GO" id="GO:1902201">
    <property type="term" value="P:negative regulation of bacterial-type flagellum-dependent cell motility"/>
    <property type="evidence" value="ECO:0007669"/>
    <property type="project" value="TreeGrafter"/>
</dbReference>
<dbReference type="NCBIfam" id="TIGR00277">
    <property type="entry name" value="HDIG"/>
    <property type="match status" value="1"/>
</dbReference>
<dbReference type="InterPro" id="IPR050469">
    <property type="entry name" value="Diguanylate_Cyclase"/>
</dbReference>
<dbReference type="EMBL" id="JAPDOD010000002">
    <property type="protein sequence ID" value="MDA0159204.1"/>
    <property type="molecule type" value="Genomic_DNA"/>
</dbReference>
<dbReference type="Pfam" id="PF08668">
    <property type="entry name" value="HDOD"/>
    <property type="match status" value="1"/>
</dbReference>
<dbReference type="PROSITE" id="PS50887">
    <property type="entry name" value="GGDEF"/>
    <property type="match status" value="1"/>
</dbReference>
<gene>
    <name evidence="3" type="ORF">OM076_02915</name>
</gene>
<dbReference type="AlphaFoldDB" id="A0A9X3MMY4"/>
<dbReference type="RefSeq" id="WP_270037878.1">
    <property type="nucleotide sequence ID" value="NZ_JAPDOD010000002.1"/>
</dbReference>
<dbReference type="SMART" id="SM00471">
    <property type="entry name" value="HDc"/>
    <property type="match status" value="1"/>
</dbReference>
<dbReference type="SUPFAM" id="SSF109604">
    <property type="entry name" value="HD-domain/PDEase-like"/>
    <property type="match status" value="1"/>
</dbReference>
<dbReference type="GO" id="GO:0043709">
    <property type="term" value="P:cell adhesion involved in single-species biofilm formation"/>
    <property type="evidence" value="ECO:0007669"/>
    <property type="project" value="TreeGrafter"/>
</dbReference>
<dbReference type="InterPro" id="IPR029787">
    <property type="entry name" value="Nucleotide_cyclase"/>
</dbReference>
<dbReference type="GO" id="GO:0005886">
    <property type="term" value="C:plasma membrane"/>
    <property type="evidence" value="ECO:0007669"/>
    <property type="project" value="TreeGrafter"/>
</dbReference>
<dbReference type="InterPro" id="IPR013976">
    <property type="entry name" value="HDOD"/>
</dbReference>
<comment type="caution">
    <text evidence="3">The sequence shown here is derived from an EMBL/GenBank/DDBJ whole genome shotgun (WGS) entry which is preliminary data.</text>
</comment>
<dbReference type="InterPro" id="IPR043128">
    <property type="entry name" value="Rev_trsase/Diguanyl_cyclase"/>
</dbReference>
<reference evidence="3" key="1">
    <citation type="submission" date="2022-10" db="EMBL/GenBank/DDBJ databases">
        <title>The WGS of Solirubrobacter ginsenosidimutans DSM 21036.</title>
        <authorList>
            <person name="Jiang Z."/>
        </authorList>
    </citation>
    <scope>NUCLEOTIDE SEQUENCE</scope>
    <source>
        <strain evidence="3">DSM 21036</strain>
    </source>
</reference>
<dbReference type="Gene3D" id="3.30.70.270">
    <property type="match status" value="1"/>
</dbReference>
<dbReference type="PANTHER" id="PTHR45138:SF9">
    <property type="entry name" value="DIGUANYLATE CYCLASE DGCM-RELATED"/>
    <property type="match status" value="1"/>
</dbReference>
<evidence type="ECO:0000259" key="2">
    <source>
        <dbReference type="PROSITE" id="PS51833"/>
    </source>
</evidence>
<dbReference type="CDD" id="cd00077">
    <property type="entry name" value="HDc"/>
    <property type="match status" value="1"/>
</dbReference>
<dbReference type="SUPFAM" id="SSF55073">
    <property type="entry name" value="Nucleotide cyclase"/>
    <property type="match status" value="1"/>
</dbReference>
<name>A0A9X3MMY4_9ACTN</name>
<evidence type="ECO:0000259" key="1">
    <source>
        <dbReference type="PROSITE" id="PS50887"/>
    </source>
</evidence>
<dbReference type="InterPro" id="IPR000160">
    <property type="entry name" value="GGDEF_dom"/>
</dbReference>
<dbReference type="SMART" id="SM00267">
    <property type="entry name" value="GGDEF"/>
    <property type="match status" value="1"/>
</dbReference>
<dbReference type="PROSITE" id="PS51833">
    <property type="entry name" value="HDOD"/>
    <property type="match status" value="1"/>
</dbReference>
<sequence length="439" mass="46069">MPRFSKPDTRVHDALRRIGPLPVLGGTVARIRTLADDPNGSTSDLVAVIESDEAFAANLLRYANSAANARPIRARTIRQAVTLLGRRAVVRVALEAATYRFLERFPGGAHLSRGQLHVHAVTVAAYSYTTAELRGAHTDTAHLAGLLHDVGKLLMPAAFGVVALEEIAAEEPVGAPRAALERKRLGLDHAAAGALLVGLSEPDDAVTKAIAYHHGGPTGLASPTREAACVQIADSIAHLLAGNEIDRTLLGIALEKLDASTELLDEVAERAGVAPAGATGDLSEAVGRLEAIAHTDDLTGLHNRRSWIDAVQRELAAGSDGTLLVCDVDAFKSINDTHGHRSGDLVLTEVARVLARHGVAGRLGGDEFGVWVRGSQEIGRATISALVDEVEGSLPVELVTADPPVGLSVGAAVTTEGADVMELLEAADRDLPRERRTTS</sequence>
<dbReference type="CDD" id="cd01949">
    <property type="entry name" value="GGDEF"/>
    <property type="match status" value="1"/>
</dbReference>
<dbReference type="InterPro" id="IPR003607">
    <property type="entry name" value="HD/PDEase_dom"/>
</dbReference>
<dbReference type="InterPro" id="IPR006675">
    <property type="entry name" value="HDIG_dom"/>
</dbReference>
<dbReference type="GO" id="GO:0052621">
    <property type="term" value="F:diguanylate cyclase activity"/>
    <property type="evidence" value="ECO:0007669"/>
    <property type="project" value="TreeGrafter"/>
</dbReference>
<dbReference type="NCBIfam" id="TIGR00254">
    <property type="entry name" value="GGDEF"/>
    <property type="match status" value="1"/>
</dbReference>
<keyword evidence="4" id="KW-1185">Reference proteome</keyword>
<dbReference type="PANTHER" id="PTHR45138">
    <property type="entry name" value="REGULATORY COMPONENTS OF SENSORY TRANSDUCTION SYSTEM"/>
    <property type="match status" value="1"/>
</dbReference>
<evidence type="ECO:0000313" key="4">
    <source>
        <dbReference type="Proteomes" id="UP001149140"/>
    </source>
</evidence>